<dbReference type="GO" id="GO:0005978">
    <property type="term" value="P:glycogen biosynthetic process"/>
    <property type="evidence" value="ECO:0007669"/>
    <property type="project" value="UniProtKB-UniRule"/>
</dbReference>
<dbReference type="NCBIfam" id="NF001947">
    <property type="entry name" value="PRK00725.1"/>
    <property type="match status" value="1"/>
</dbReference>
<feature type="site" description="Could play a key role in the communication between the regulatory and the substrate sites" evidence="9">
    <location>
        <position position="59"/>
    </location>
</feature>
<dbReference type="EMBL" id="CP013099">
    <property type="protein sequence ID" value="ALP53050.1"/>
    <property type="molecule type" value="Genomic_DNA"/>
</dbReference>
<dbReference type="Pfam" id="PF24894">
    <property type="entry name" value="Hexapep_GlmU"/>
    <property type="match status" value="1"/>
</dbReference>
<feature type="binding site" evidence="9">
    <location>
        <position position="98"/>
    </location>
    <ligand>
        <name>alpha-D-glucose 1-phosphate</name>
        <dbReference type="ChEBI" id="CHEBI:58601"/>
    </ligand>
</feature>
<dbReference type="InterPro" id="IPR056818">
    <property type="entry name" value="GlmU/GlgC-like_hexapep"/>
</dbReference>
<dbReference type="AlphaFoldDB" id="A0A0S2TD36"/>
<organism evidence="12 13">
    <name type="scientific">Candidatus Tenderia electrophaga</name>
    <dbReference type="NCBI Taxonomy" id="1748243"/>
    <lineage>
        <taxon>Bacteria</taxon>
        <taxon>Pseudomonadati</taxon>
        <taxon>Pseudomonadota</taxon>
        <taxon>Gammaproteobacteria</taxon>
        <taxon>Candidatus Tenderiales</taxon>
        <taxon>Candidatus Tenderiaceae</taxon>
        <taxon>Candidatus Tenderia</taxon>
    </lineage>
</organism>
<protein>
    <recommendedName>
        <fullName evidence="9">Glucose-1-phosphate adenylyltransferase</fullName>
        <ecNumber evidence="9">2.7.7.27</ecNumber>
    </recommendedName>
    <alternativeName>
        <fullName evidence="9">ADP-glucose pyrophosphorylase</fullName>
        <shortName evidence="9">ADPGlc PPase</shortName>
    </alternativeName>
    <alternativeName>
        <fullName evidence="9">ADP-glucose synthase</fullName>
    </alternativeName>
</protein>
<dbReference type="InterPro" id="IPR011004">
    <property type="entry name" value="Trimer_LpxA-like_sf"/>
</dbReference>
<dbReference type="Pfam" id="PF00483">
    <property type="entry name" value="NTP_transferase"/>
    <property type="match status" value="1"/>
</dbReference>
<dbReference type="HAMAP" id="MF_00624">
    <property type="entry name" value="GlgC"/>
    <property type="match status" value="1"/>
</dbReference>
<evidence type="ECO:0000256" key="7">
    <source>
        <dbReference type="ARBA" id="ARBA00023056"/>
    </source>
</evidence>
<dbReference type="SUPFAM" id="SSF53448">
    <property type="entry name" value="Nucleotide-diphospho-sugar transferases"/>
    <property type="match status" value="1"/>
</dbReference>
<name>A0A0S2TD36_9GAMM</name>
<comment type="similarity">
    <text evidence="1 9">Belongs to the bacterial/plant glucose-1-phosphate adenylyltransferase family.</text>
</comment>
<keyword evidence="4 9" id="KW-0548">Nucleotidyltransferase</keyword>
<dbReference type="PROSITE" id="PS00808">
    <property type="entry name" value="ADP_GLC_PYROPHOSPH_1"/>
    <property type="match status" value="1"/>
</dbReference>
<dbReference type="PROSITE" id="PS00810">
    <property type="entry name" value="ADP_GLC_PYROPHOSPH_3"/>
    <property type="match status" value="1"/>
</dbReference>
<dbReference type="EC" id="2.7.7.27" evidence="9"/>
<evidence type="ECO:0000313" key="13">
    <source>
        <dbReference type="Proteomes" id="UP000055136"/>
    </source>
</evidence>
<dbReference type="KEGG" id="tee:Tel_07715"/>
<dbReference type="Gene3D" id="3.90.550.10">
    <property type="entry name" value="Spore Coat Polysaccharide Biosynthesis Protein SpsA, Chain A"/>
    <property type="match status" value="1"/>
</dbReference>
<proteinExistence type="inferred from homology"/>
<dbReference type="STRING" id="1748243.Tel_07715"/>
<keyword evidence="8 9" id="KW-0119">Carbohydrate metabolism</keyword>
<evidence type="ECO:0000256" key="1">
    <source>
        <dbReference type="ARBA" id="ARBA00010443"/>
    </source>
</evidence>
<evidence type="ECO:0000259" key="10">
    <source>
        <dbReference type="Pfam" id="PF00483"/>
    </source>
</evidence>
<evidence type="ECO:0000259" key="11">
    <source>
        <dbReference type="Pfam" id="PF24894"/>
    </source>
</evidence>
<evidence type="ECO:0000256" key="6">
    <source>
        <dbReference type="ARBA" id="ARBA00022840"/>
    </source>
</evidence>
<reference evidence="12" key="1">
    <citation type="submission" date="2015-10" db="EMBL/GenBank/DDBJ databases">
        <title>Description of Candidatus Tenderia electrophaga gen. nov, sp. nov., an Uncultivated Electroautotroph from a Biocathode Enrichment.</title>
        <authorList>
            <person name="Eddie B.J."/>
            <person name="Malanoski A.P."/>
            <person name="Wang Z."/>
            <person name="Hall R.J."/>
            <person name="Oh S.D."/>
            <person name="Heiner C."/>
            <person name="Lin B."/>
            <person name="Strycharz-Glaven S.M."/>
        </authorList>
    </citation>
    <scope>NUCLEOTIDE SEQUENCE [LARGE SCALE GENOMIC DNA]</scope>
    <source>
        <strain evidence="12">NRL1</strain>
    </source>
</reference>
<feature type="domain" description="Nucleotidyl transferase" evidence="10">
    <location>
        <begin position="8"/>
        <end position="273"/>
    </location>
</feature>
<dbReference type="Gene3D" id="2.160.10.10">
    <property type="entry name" value="Hexapeptide repeat proteins"/>
    <property type="match status" value="1"/>
</dbReference>
<dbReference type="NCBIfam" id="NF002023">
    <property type="entry name" value="PRK00844.1"/>
    <property type="match status" value="1"/>
</dbReference>
<dbReference type="Proteomes" id="UP000055136">
    <property type="component" value="Chromosome"/>
</dbReference>
<dbReference type="InterPro" id="IPR011831">
    <property type="entry name" value="ADP-Glc_PPase"/>
</dbReference>
<evidence type="ECO:0000256" key="5">
    <source>
        <dbReference type="ARBA" id="ARBA00022741"/>
    </source>
</evidence>
<dbReference type="UniPathway" id="UPA00164"/>
<feature type="binding site" evidence="9">
    <location>
        <position position="196"/>
    </location>
    <ligand>
        <name>alpha-D-glucose 1-phosphate</name>
        <dbReference type="ChEBI" id="CHEBI:58601"/>
    </ligand>
</feature>
<keyword evidence="6 9" id="KW-0067">ATP-binding</keyword>
<dbReference type="CDD" id="cd04651">
    <property type="entry name" value="LbH_G1P_AT_C"/>
    <property type="match status" value="1"/>
</dbReference>
<dbReference type="NCBIfam" id="TIGR02091">
    <property type="entry name" value="glgC"/>
    <property type="match status" value="1"/>
</dbReference>
<evidence type="ECO:0000256" key="8">
    <source>
        <dbReference type="ARBA" id="ARBA00023277"/>
    </source>
</evidence>
<feature type="binding site" evidence="9">
    <location>
        <position position="163"/>
    </location>
    <ligand>
        <name>alpha-D-glucose 1-phosphate</name>
        <dbReference type="ChEBI" id="CHEBI:58601"/>
    </ligand>
</feature>
<dbReference type="PANTHER" id="PTHR43523:SF2">
    <property type="entry name" value="GLUCOSE-1-PHOSPHATE ADENYLYLTRANSFERASE"/>
    <property type="match status" value="1"/>
</dbReference>
<dbReference type="InterPro" id="IPR023049">
    <property type="entry name" value="GlgC_bac"/>
</dbReference>
<feature type="domain" description="Glucose-1-phosphate adenylyltransferase/Bifunctional protein GlmU-like C-terminal hexapeptide" evidence="11">
    <location>
        <begin position="296"/>
        <end position="399"/>
    </location>
</feature>
<dbReference type="GO" id="GO:0005524">
    <property type="term" value="F:ATP binding"/>
    <property type="evidence" value="ECO:0007669"/>
    <property type="project" value="UniProtKB-KW"/>
</dbReference>
<comment type="function">
    <text evidence="9">Involved in the biosynthesis of ADP-glucose, a building block required for the elongation reactions to produce glycogen. Catalyzes the reaction between ATP and alpha-D-glucose 1-phosphate (G1P) to produce pyrophosphate and ADP-Glc.</text>
</comment>
<evidence type="ECO:0000256" key="2">
    <source>
        <dbReference type="ARBA" id="ARBA00022600"/>
    </source>
</evidence>
<evidence type="ECO:0000256" key="3">
    <source>
        <dbReference type="ARBA" id="ARBA00022679"/>
    </source>
</evidence>
<feature type="site" description="Could play a key role in the communication between the regulatory and the substrate sites" evidence="9">
    <location>
        <position position="97"/>
    </location>
</feature>
<accession>A0A0S2TD36</accession>
<dbReference type="PROSITE" id="PS00809">
    <property type="entry name" value="ADP_GLC_PYROPHOSPH_2"/>
    <property type="match status" value="1"/>
</dbReference>
<keyword evidence="7 9" id="KW-0320">Glycogen biosynthesis</keyword>
<evidence type="ECO:0000256" key="9">
    <source>
        <dbReference type="HAMAP-Rule" id="MF_00624"/>
    </source>
</evidence>
<evidence type="ECO:0000256" key="4">
    <source>
        <dbReference type="ARBA" id="ARBA00022695"/>
    </source>
</evidence>
<dbReference type="CDD" id="cd02508">
    <property type="entry name" value="ADP_Glucose_PP"/>
    <property type="match status" value="1"/>
</dbReference>
<comment type="pathway">
    <text evidence="9">Glycan biosynthesis; glycogen biosynthesis.</text>
</comment>
<dbReference type="PANTHER" id="PTHR43523">
    <property type="entry name" value="GLUCOSE-1-PHOSPHATE ADENYLYLTRANSFERASE-RELATED"/>
    <property type="match status" value="1"/>
</dbReference>
<comment type="subunit">
    <text evidence="9">Homotetramer.</text>
</comment>
<keyword evidence="2 9" id="KW-0321">Glycogen metabolism</keyword>
<comment type="catalytic activity">
    <reaction evidence="9">
        <text>alpha-D-glucose 1-phosphate + ATP + H(+) = ADP-alpha-D-glucose + diphosphate</text>
        <dbReference type="Rhea" id="RHEA:12120"/>
        <dbReference type="ChEBI" id="CHEBI:15378"/>
        <dbReference type="ChEBI" id="CHEBI:30616"/>
        <dbReference type="ChEBI" id="CHEBI:33019"/>
        <dbReference type="ChEBI" id="CHEBI:57498"/>
        <dbReference type="ChEBI" id="CHEBI:58601"/>
        <dbReference type="EC" id="2.7.7.27"/>
    </reaction>
</comment>
<gene>
    <name evidence="9 12" type="primary">glgC</name>
    <name evidence="12" type="ORF">Tel_07715</name>
</gene>
<dbReference type="InterPro" id="IPR029044">
    <property type="entry name" value="Nucleotide-diphossugar_trans"/>
</dbReference>
<keyword evidence="5 9" id="KW-0547">Nucleotide-binding</keyword>
<dbReference type="InterPro" id="IPR005836">
    <property type="entry name" value="ADP_Glu_pyroP_CS"/>
</dbReference>
<keyword evidence="13" id="KW-1185">Reference proteome</keyword>
<dbReference type="GO" id="GO:0008878">
    <property type="term" value="F:glucose-1-phosphate adenylyltransferase activity"/>
    <property type="evidence" value="ECO:0007669"/>
    <property type="project" value="UniProtKB-UniRule"/>
</dbReference>
<evidence type="ECO:0000313" key="12">
    <source>
        <dbReference type="EMBL" id="ALP53050.1"/>
    </source>
</evidence>
<sequence length="405" mass="44711">MPNKTLTFILAGGMGSRLAPLTAERAKPAVPFGGKYRIIDFALTNCLHSGMHRILVLTQYKSHSLQKHLRDGWSIFNPELGQFVTTVPAQMRKDSRWYLGTADAIHQNLYLLERSDAEHVLILSGDHIYRMDYAAMLDSHRQSGAGISLACMEVALGEAHNFGIIEIDAHNRVVDFVEKPAHPAPTPGNGACAMASMGIYIFSRERLIDCLNQDHDIPDSDHDFGHDILPRLIQSQHVHAYRFGESEGRVSQDRYWRDAGTLDSFFEANMDLLNPLPSLDLYQSDWPIRTYQAQTPPARTVPGRSGTEGVFINSILGGGSVISGAAISHSVLFPGVTVSDESLIQNSILFHGVSVGEHVQIQNAIIDKHVHVPAGEEIGIDLAKDRQRFSVSDKGVVVVPKGYRF</sequence>
<dbReference type="InterPro" id="IPR005835">
    <property type="entry name" value="NTP_transferase_dom"/>
</dbReference>
<feature type="binding site" evidence="9">
    <location>
        <begin position="178"/>
        <end position="179"/>
    </location>
    <ligand>
        <name>alpha-D-glucose 1-phosphate</name>
        <dbReference type="ChEBI" id="CHEBI:58601"/>
    </ligand>
</feature>
<keyword evidence="3 9" id="KW-0808">Transferase</keyword>
<dbReference type="SUPFAM" id="SSF51161">
    <property type="entry name" value="Trimeric LpxA-like enzymes"/>
    <property type="match status" value="1"/>
</dbReference>